<dbReference type="InterPro" id="IPR051324">
    <property type="entry name" value="Stress/Tellurium_Resist"/>
</dbReference>
<dbReference type="PANTHER" id="PTHR32097">
    <property type="entry name" value="CAMP-BINDING PROTEIN 1-RELATED"/>
    <property type="match status" value="1"/>
</dbReference>
<feature type="domain" description="TerD" evidence="2">
    <location>
        <begin position="64"/>
        <end position="236"/>
    </location>
</feature>
<proteinExistence type="predicted"/>
<feature type="compositionally biased region" description="Low complexity" evidence="1">
    <location>
        <begin position="1"/>
        <end position="12"/>
    </location>
</feature>
<dbReference type="CDD" id="cd06974">
    <property type="entry name" value="TerD_like"/>
    <property type="match status" value="1"/>
</dbReference>
<name>A0A2P2CBM2_9ZZZZ</name>
<dbReference type="PANTHER" id="PTHR32097:SF17">
    <property type="entry name" value="CAMP-BINDING PROTEIN 1-RELATED"/>
    <property type="match status" value="1"/>
</dbReference>
<evidence type="ECO:0000259" key="2">
    <source>
        <dbReference type="Pfam" id="PF02342"/>
    </source>
</evidence>
<feature type="compositionally biased region" description="Pro residues" evidence="1">
    <location>
        <begin position="13"/>
        <end position="52"/>
    </location>
</feature>
<gene>
    <name evidence="3" type="ORF">NOCA2590008</name>
</gene>
<evidence type="ECO:0000256" key="1">
    <source>
        <dbReference type="SAM" id="MobiDB-lite"/>
    </source>
</evidence>
<protein>
    <submittedName>
        <fullName evidence="3">Tellurium resistance protein (Modular protein)</fullName>
    </submittedName>
</protein>
<feature type="region of interest" description="Disordered" evidence="1">
    <location>
        <begin position="1"/>
        <end position="58"/>
    </location>
</feature>
<sequence>MSVDDAPAAPVAAAPPPPPPPPAASVPPPPPPPVAVPPAPVAAPVASPPPASPGEVSLVKGRPVSLTKGQKVTLTKDGGQALTLVRMGLGWDPIKKSGFFGSREVDIDLDATAVLFAGGQVADMAFYNNLRTRDGSIQHMGDNLTGAGDGDDEVVAVDLTRIPVHIDTVIFIVTSYQGQTFEQVDNAFCRIVDHQDGELARFALAGGMPFTGLVMAKLFREGGNWKFQAIGDGISARVPTEAVQHLSRYL</sequence>
<dbReference type="AlphaFoldDB" id="A0A2P2CBM2"/>
<organism evidence="3">
    <name type="scientific">metagenome</name>
    <dbReference type="NCBI Taxonomy" id="256318"/>
    <lineage>
        <taxon>unclassified sequences</taxon>
        <taxon>metagenomes</taxon>
    </lineage>
</organism>
<dbReference type="EMBL" id="CZKA01000055">
    <property type="protein sequence ID" value="CUR59361.1"/>
    <property type="molecule type" value="Genomic_DNA"/>
</dbReference>
<dbReference type="SUPFAM" id="SSF101447">
    <property type="entry name" value="Formin homology 2 domain (FH2 domain)"/>
    <property type="match status" value="1"/>
</dbReference>
<evidence type="ECO:0000313" key="3">
    <source>
        <dbReference type="EMBL" id="CUR59361.1"/>
    </source>
</evidence>
<dbReference type="Pfam" id="PF02342">
    <property type="entry name" value="TerD"/>
    <property type="match status" value="1"/>
</dbReference>
<dbReference type="Gene3D" id="2.60.60.30">
    <property type="entry name" value="sav2460 like domains"/>
    <property type="match status" value="1"/>
</dbReference>
<reference evidence="3" key="1">
    <citation type="submission" date="2015-08" db="EMBL/GenBank/DDBJ databases">
        <authorList>
            <person name="Babu N.S."/>
            <person name="Beckwith C.J."/>
            <person name="Beseler K.G."/>
            <person name="Brison A."/>
            <person name="Carone J.V."/>
            <person name="Caskin T.P."/>
            <person name="Diamond M."/>
            <person name="Durham M.E."/>
            <person name="Foxe J.M."/>
            <person name="Go M."/>
            <person name="Henderson B.A."/>
            <person name="Jones I.B."/>
            <person name="McGettigan J.A."/>
            <person name="Micheletti S.J."/>
            <person name="Nasrallah M.E."/>
            <person name="Ortiz D."/>
            <person name="Piller C.R."/>
            <person name="Privatt S.R."/>
            <person name="Schneider S.L."/>
            <person name="Sharp S."/>
            <person name="Smith T.C."/>
            <person name="Stanton J.D."/>
            <person name="Ullery H.E."/>
            <person name="Wilson R.J."/>
            <person name="Serrano M.G."/>
            <person name="Buck G."/>
            <person name="Lee V."/>
            <person name="Wang Y."/>
            <person name="Carvalho R."/>
            <person name="Voegtly L."/>
            <person name="Shi R."/>
            <person name="Duckworth R."/>
            <person name="Johnson A."/>
            <person name="Loviza R."/>
            <person name="Walstead R."/>
            <person name="Shah Z."/>
            <person name="Kiflezghi M."/>
            <person name="Wade K."/>
            <person name="Ball S.L."/>
            <person name="Bradley K.W."/>
            <person name="Asai D.J."/>
            <person name="Bowman C.A."/>
            <person name="Russell D.A."/>
            <person name="Pope W.H."/>
            <person name="Jacobs-Sera D."/>
            <person name="Hendrix R.W."/>
            <person name="Hatfull G.F."/>
        </authorList>
    </citation>
    <scope>NUCLEOTIDE SEQUENCE</scope>
</reference>
<dbReference type="InterPro" id="IPR003325">
    <property type="entry name" value="TerD"/>
</dbReference>
<accession>A0A2P2CBM2</accession>